<dbReference type="EMBL" id="CP010825">
    <property type="protein sequence ID" value="ALJ92288.1"/>
    <property type="molecule type" value="Genomic_DNA"/>
</dbReference>
<keyword evidence="1" id="KW-0472">Membrane</keyword>
<sequence length="318" mass="34933">MKALEAKRRGTLALLAVLFLLAILSALGVSPYAAFLPLFLAVFVFLGYAQEARRVLGEEAAKRLGLVFSPKPELPAVPLLPEGEPEAYGEYRGEVLGLSFRRLEVQVYGARRFGAVGHRFTGVLYELELPRPFPFLHLAPRGWPTYPRERWPFLLALLGLLGVLLALLARHLAGLPVLKPGASPLLLLAFPALYLYLFAAWRVAMREAGPEVALEGELARRFRAWGSWGSIGADTPLGQALLEVRKVLGPFWLQVMGRKLYLAFPGSGLPTSPLLSPEAALARWERRLRGEMGALEGLIRALEAGGQERLTQDRPLSG</sequence>
<keyword evidence="1" id="KW-1133">Transmembrane helix</keyword>
<geneLocation type="plasmid" evidence="2 3">
    <name>pTA69</name>
</geneLocation>
<proteinExistence type="predicted"/>
<organism evidence="2 3">
    <name type="scientific">Thermus aquaticus (strain ATCC BAA-2747 / Y51MC23)</name>
    <dbReference type="NCBI Taxonomy" id="498848"/>
    <lineage>
        <taxon>Bacteria</taxon>
        <taxon>Thermotogati</taxon>
        <taxon>Deinococcota</taxon>
        <taxon>Deinococci</taxon>
        <taxon>Thermales</taxon>
        <taxon>Thermaceae</taxon>
        <taxon>Thermus</taxon>
    </lineage>
</organism>
<keyword evidence="1" id="KW-0812">Transmembrane</keyword>
<evidence type="ECO:0000256" key="1">
    <source>
        <dbReference type="SAM" id="Phobius"/>
    </source>
</evidence>
<name>A0ABN4IMU0_THEA5</name>
<protein>
    <recommendedName>
        <fullName evidence="4">DUF2207 domain-containing protein</fullName>
    </recommendedName>
</protein>
<dbReference type="Proteomes" id="UP000058660">
    <property type="component" value="Plasmid pTA69"/>
</dbReference>
<keyword evidence="2" id="KW-0614">Plasmid</keyword>
<dbReference type="RefSeq" id="WP_003049312.1">
    <property type="nucleotide sequence ID" value="NZ_CP010825.1"/>
</dbReference>
<keyword evidence="3" id="KW-1185">Reference proteome</keyword>
<accession>A0ABN4IMU0</accession>
<gene>
    <name evidence="2" type="ORF">TO73_2759</name>
</gene>
<feature type="transmembrane region" description="Helical" evidence="1">
    <location>
        <begin position="36"/>
        <end position="56"/>
    </location>
</feature>
<feature type="transmembrane region" description="Helical" evidence="1">
    <location>
        <begin position="151"/>
        <end position="173"/>
    </location>
</feature>
<evidence type="ECO:0000313" key="2">
    <source>
        <dbReference type="EMBL" id="ALJ92288.1"/>
    </source>
</evidence>
<reference evidence="3" key="1">
    <citation type="journal article" date="2015" name="PLoS ONE">
        <title>Complete Genome Sequence of Thermus aquaticus Y51MC23.</title>
        <authorList>
            <person name="Brumm P.J."/>
            <person name="Monsma S."/>
            <person name="Keough B."/>
            <person name="Jasinovica S."/>
            <person name="Ferguson E."/>
            <person name="Schoenfeld T."/>
            <person name="Lodes M."/>
            <person name="Mead D.A."/>
        </authorList>
    </citation>
    <scope>NUCLEOTIDE SEQUENCE [LARGE SCALE GENOMIC DNA]</scope>
    <source>
        <strain evidence="3">BAA-2747 / Y51MC23</strain>
    </source>
</reference>
<feature type="transmembrane region" description="Helical" evidence="1">
    <location>
        <begin position="185"/>
        <end position="204"/>
    </location>
</feature>
<evidence type="ECO:0008006" key="4">
    <source>
        <dbReference type="Google" id="ProtNLM"/>
    </source>
</evidence>
<evidence type="ECO:0000313" key="3">
    <source>
        <dbReference type="Proteomes" id="UP000058660"/>
    </source>
</evidence>